<gene>
    <name evidence="2" type="ORF">FHS77_001634</name>
</gene>
<dbReference type="SUPFAM" id="SSF56524">
    <property type="entry name" value="Oxidoreductase molybdopterin-binding domain"/>
    <property type="match status" value="1"/>
</dbReference>
<reference evidence="2 3" key="1">
    <citation type="submission" date="2020-08" db="EMBL/GenBank/DDBJ databases">
        <title>Genomic Encyclopedia of Type Strains, Phase IV (KMG-IV): sequencing the most valuable type-strain genomes for metagenomic binning, comparative biology and taxonomic classification.</title>
        <authorList>
            <person name="Goeker M."/>
        </authorList>
    </citation>
    <scope>NUCLEOTIDE SEQUENCE [LARGE SCALE GENOMIC DNA]</scope>
    <source>
        <strain evidence="2 3">DSM 22336</strain>
    </source>
</reference>
<dbReference type="EMBL" id="JACIIU010000005">
    <property type="protein sequence ID" value="MBB6261086.1"/>
    <property type="molecule type" value="Genomic_DNA"/>
</dbReference>
<dbReference type="AlphaFoldDB" id="A0A841LUU7"/>
<dbReference type="Proteomes" id="UP000555393">
    <property type="component" value="Unassembled WGS sequence"/>
</dbReference>
<sequence length="167" mass="18921">MQVFFFSILTAMLFYFSPEVSGQEQSILPSSILEVSGAISKGNAEGVAHFDIVELRTLPQARLETTTAVTDGVHRFDGVLMRDILAHVGSHGTVVTARALNDYAIEFAVEEFDQFDILVAYEMDGKPLLPSEKGPLWIVYPRDQHAELQDIRFDYRWVWQLKSLDIR</sequence>
<name>A0A841LUU7_9HYPH</name>
<feature type="domain" description="Oxidoreductase molybdopterin-binding" evidence="1">
    <location>
        <begin position="72"/>
        <end position="141"/>
    </location>
</feature>
<comment type="caution">
    <text evidence="2">The sequence shown here is derived from an EMBL/GenBank/DDBJ whole genome shotgun (WGS) entry which is preliminary data.</text>
</comment>
<accession>A0A841LUU7</accession>
<dbReference type="Pfam" id="PF00174">
    <property type="entry name" value="Oxidored_molyb"/>
    <property type="match status" value="1"/>
</dbReference>
<organism evidence="2 3">
    <name type="scientific">Paenochrobactrum gallinarii</name>
    <dbReference type="NCBI Taxonomy" id="643673"/>
    <lineage>
        <taxon>Bacteria</taxon>
        <taxon>Pseudomonadati</taxon>
        <taxon>Pseudomonadota</taxon>
        <taxon>Alphaproteobacteria</taxon>
        <taxon>Hyphomicrobiales</taxon>
        <taxon>Brucellaceae</taxon>
        <taxon>Paenochrobactrum</taxon>
    </lineage>
</organism>
<evidence type="ECO:0000259" key="1">
    <source>
        <dbReference type="Pfam" id="PF00174"/>
    </source>
</evidence>
<evidence type="ECO:0000313" key="2">
    <source>
        <dbReference type="EMBL" id="MBB6261086.1"/>
    </source>
</evidence>
<keyword evidence="3" id="KW-1185">Reference proteome</keyword>
<evidence type="ECO:0000313" key="3">
    <source>
        <dbReference type="Proteomes" id="UP000555393"/>
    </source>
</evidence>
<dbReference type="Gene3D" id="3.90.420.10">
    <property type="entry name" value="Oxidoreductase, molybdopterin-binding domain"/>
    <property type="match status" value="1"/>
</dbReference>
<dbReference type="RefSeq" id="WP_210307066.1">
    <property type="nucleotide sequence ID" value="NZ_JACIIU010000005.1"/>
</dbReference>
<protein>
    <recommendedName>
        <fullName evidence="1">Oxidoreductase molybdopterin-binding domain-containing protein</fullName>
    </recommendedName>
</protein>
<proteinExistence type="predicted"/>
<dbReference type="InterPro" id="IPR036374">
    <property type="entry name" value="OxRdtase_Mopterin-bd_sf"/>
</dbReference>
<dbReference type="InterPro" id="IPR000572">
    <property type="entry name" value="OxRdtase_Mopterin-bd_dom"/>
</dbReference>